<dbReference type="Proteomes" id="UP001152523">
    <property type="component" value="Unassembled WGS sequence"/>
</dbReference>
<dbReference type="EMBL" id="CAMAPF010000034">
    <property type="protein sequence ID" value="CAH9080075.1"/>
    <property type="molecule type" value="Genomic_DNA"/>
</dbReference>
<accession>A0AAV0CL76</accession>
<dbReference type="PANTHER" id="PTHR37078:SF6">
    <property type="entry name" value="NODULE CYSTEINE-RICH (NCR) SECRETED PEPTIDE"/>
    <property type="match status" value="1"/>
</dbReference>
<feature type="signal peptide" evidence="1">
    <location>
        <begin position="1"/>
        <end position="22"/>
    </location>
</feature>
<dbReference type="PANTHER" id="PTHR37078">
    <property type="entry name" value="NODULE CYSTEINE-RICH (NCR) SECRETED PEPTIDE"/>
    <property type="match status" value="1"/>
</dbReference>
<evidence type="ECO:0000256" key="1">
    <source>
        <dbReference type="SAM" id="SignalP"/>
    </source>
</evidence>
<evidence type="ECO:0000313" key="2">
    <source>
        <dbReference type="EMBL" id="CAH9080075.1"/>
    </source>
</evidence>
<dbReference type="AlphaFoldDB" id="A0AAV0CL76"/>
<gene>
    <name evidence="2" type="ORF">CEPIT_LOCUS7201</name>
</gene>
<keyword evidence="3" id="KW-1185">Reference proteome</keyword>
<protein>
    <recommendedName>
        <fullName evidence="4">Secreted protein</fullName>
    </recommendedName>
</protein>
<reference evidence="2" key="1">
    <citation type="submission" date="2022-07" db="EMBL/GenBank/DDBJ databases">
        <authorList>
            <person name="Macas J."/>
            <person name="Novak P."/>
            <person name="Neumann P."/>
        </authorList>
    </citation>
    <scope>NUCLEOTIDE SEQUENCE</scope>
</reference>
<proteinExistence type="predicted"/>
<name>A0AAV0CL76_9ASTE</name>
<evidence type="ECO:0000313" key="3">
    <source>
        <dbReference type="Proteomes" id="UP001152523"/>
    </source>
</evidence>
<evidence type="ECO:0008006" key="4">
    <source>
        <dbReference type="Google" id="ProtNLM"/>
    </source>
</evidence>
<comment type="caution">
    <text evidence="2">The sequence shown here is derived from an EMBL/GenBank/DDBJ whole genome shotgun (WGS) entry which is preliminary data.</text>
</comment>
<sequence length="92" mass="10477">MVFLPCFRPYLLLFLLVLQLSSHKHTTFAEARPLISLLHQDNSRYVKLFATLGMECKCCDGVVIADGRGEDQCEASWSGYCSKLHCLPWKLL</sequence>
<keyword evidence="1" id="KW-0732">Signal</keyword>
<organism evidence="2 3">
    <name type="scientific">Cuscuta epithymum</name>
    <dbReference type="NCBI Taxonomy" id="186058"/>
    <lineage>
        <taxon>Eukaryota</taxon>
        <taxon>Viridiplantae</taxon>
        <taxon>Streptophyta</taxon>
        <taxon>Embryophyta</taxon>
        <taxon>Tracheophyta</taxon>
        <taxon>Spermatophyta</taxon>
        <taxon>Magnoliopsida</taxon>
        <taxon>eudicotyledons</taxon>
        <taxon>Gunneridae</taxon>
        <taxon>Pentapetalae</taxon>
        <taxon>asterids</taxon>
        <taxon>lamiids</taxon>
        <taxon>Solanales</taxon>
        <taxon>Convolvulaceae</taxon>
        <taxon>Cuscuteae</taxon>
        <taxon>Cuscuta</taxon>
        <taxon>Cuscuta subgen. Cuscuta</taxon>
    </lineage>
</organism>
<feature type="chain" id="PRO_5043684416" description="Secreted protein" evidence="1">
    <location>
        <begin position="23"/>
        <end position="92"/>
    </location>
</feature>